<evidence type="ECO:0000256" key="3">
    <source>
        <dbReference type="ARBA" id="ARBA00023163"/>
    </source>
</evidence>
<dbReference type="EMBL" id="SJPF01000002">
    <property type="protein sequence ID" value="TWT34105.1"/>
    <property type="molecule type" value="Genomic_DNA"/>
</dbReference>
<dbReference type="AlphaFoldDB" id="A0A5C5V8L0"/>
<dbReference type="InterPro" id="IPR036388">
    <property type="entry name" value="WH-like_DNA-bd_sf"/>
</dbReference>
<name>A0A5C5V8L0_9BACT</name>
<accession>A0A5C5V8L0</accession>
<dbReference type="OrthoDB" id="9791143at2"/>
<keyword evidence="2" id="KW-0238">DNA-binding</keyword>
<dbReference type="SUPFAM" id="SSF46785">
    <property type="entry name" value="Winged helix' DNA-binding domain"/>
    <property type="match status" value="1"/>
</dbReference>
<keyword evidence="1" id="KW-0805">Transcription regulation</keyword>
<dbReference type="Proteomes" id="UP000318878">
    <property type="component" value="Unassembled WGS sequence"/>
</dbReference>
<reference evidence="5 6" key="1">
    <citation type="submission" date="2019-02" db="EMBL/GenBank/DDBJ databases">
        <title>Deep-cultivation of Planctomycetes and their phenomic and genomic characterization uncovers novel biology.</title>
        <authorList>
            <person name="Wiegand S."/>
            <person name="Jogler M."/>
            <person name="Boedeker C."/>
            <person name="Pinto D."/>
            <person name="Vollmers J."/>
            <person name="Rivas-Marin E."/>
            <person name="Kohn T."/>
            <person name="Peeters S.H."/>
            <person name="Heuer A."/>
            <person name="Rast P."/>
            <person name="Oberbeckmann S."/>
            <person name="Bunk B."/>
            <person name="Jeske O."/>
            <person name="Meyerdierks A."/>
            <person name="Storesund J.E."/>
            <person name="Kallscheuer N."/>
            <person name="Luecker S."/>
            <person name="Lage O.M."/>
            <person name="Pohl T."/>
            <person name="Merkel B.J."/>
            <person name="Hornburger P."/>
            <person name="Mueller R.-W."/>
            <person name="Bruemmer F."/>
            <person name="Labrenz M."/>
            <person name="Spormann A.M."/>
            <person name="Op Den Camp H."/>
            <person name="Overmann J."/>
            <person name="Amann R."/>
            <person name="Jetten M.S.M."/>
            <person name="Mascher T."/>
            <person name="Medema M.H."/>
            <person name="Devos D.P."/>
            <person name="Kaster A.-K."/>
            <person name="Ovreas L."/>
            <person name="Rohde M."/>
            <person name="Galperin M.Y."/>
            <person name="Jogler C."/>
        </authorList>
    </citation>
    <scope>NUCLEOTIDE SEQUENCE [LARGE SCALE GENOMIC DNA]</scope>
    <source>
        <strain evidence="5 6">Enr8</strain>
    </source>
</reference>
<evidence type="ECO:0000313" key="5">
    <source>
        <dbReference type="EMBL" id="TWT34105.1"/>
    </source>
</evidence>
<proteinExistence type="predicted"/>
<protein>
    <submittedName>
        <fullName evidence="5">HxlR-like helix-turn-helix</fullName>
    </submittedName>
</protein>
<organism evidence="5 6">
    <name type="scientific">Blastopirellula retiformator</name>
    <dbReference type="NCBI Taxonomy" id="2527970"/>
    <lineage>
        <taxon>Bacteria</taxon>
        <taxon>Pseudomonadati</taxon>
        <taxon>Planctomycetota</taxon>
        <taxon>Planctomycetia</taxon>
        <taxon>Pirellulales</taxon>
        <taxon>Pirellulaceae</taxon>
        <taxon>Blastopirellula</taxon>
    </lineage>
</organism>
<dbReference type="InterPro" id="IPR036390">
    <property type="entry name" value="WH_DNA-bd_sf"/>
</dbReference>
<keyword evidence="6" id="KW-1185">Reference proteome</keyword>
<evidence type="ECO:0000313" key="6">
    <source>
        <dbReference type="Proteomes" id="UP000318878"/>
    </source>
</evidence>
<gene>
    <name evidence="5" type="ORF">Enr8_14970</name>
</gene>
<dbReference type="InterPro" id="IPR002577">
    <property type="entry name" value="HTH_HxlR"/>
</dbReference>
<dbReference type="GO" id="GO:0003677">
    <property type="term" value="F:DNA binding"/>
    <property type="evidence" value="ECO:0007669"/>
    <property type="project" value="UniProtKB-KW"/>
</dbReference>
<comment type="caution">
    <text evidence="5">The sequence shown here is derived from an EMBL/GenBank/DDBJ whole genome shotgun (WGS) entry which is preliminary data.</text>
</comment>
<feature type="domain" description="HTH hxlR-type" evidence="4">
    <location>
        <begin position="1"/>
        <end position="77"/>
    </location>
</feature>
<dbReference type="PANTHER" id="PTHR33204:SF18">
    <property type="entry name" value="TRANSCRIPTIONAL REGULATORY PROTEIN"/>
    <property type="match status" value="1"/>
</dbReference>
<dbReference type="Pfam" id="PF01638">
    <property type="entry name" value="HxlR"/>
    <property type="match status" value="1"/>
</dbReference>
<dbReference type="PROSITE" id="PS51118">
    <property type="entry name" value="HTH_HXLR"/>
    <property type="match status" value="1"/>
</dbReference>
<sequence length="91" mass="10520">MLRAHLRRENLCSWEGIASNILANRLKMLTEQGYLTREQDPTDRRQTIYTLTEQGESLKKLVAVVARWGEKHFPNTTRDPAEVIRRKGKGA</sequence>
<evidence type="ECO:0000259" key="4">
    <source>
        <dbReference type="PROSITE" id="PS51118"/>
    </source>
</evidence>
<dbReference type="PANTHER" id="PTHR33204">
    <property type="entry name" value="TRANSCRIPTIONAL REGULATOR, MARR FAMILY"/>
    <property type="match status" value="1"/>
</dbReference>
<dbReference type="Gene3D" id="1.10.10.10">
    <property type="entry name" value="Winged helix-like DNA-binding domain superfamily/Winged helix DNA-binding domain"/>
    <property type="match status" value="1"/>
</dbReference>
<evidence type="ECO:0000256" key="2">
    <source>
        <dbReference type="ARBA" id="ARBA00023125"/>
    </source>
</evidence>
<keyword evidence="3" id="KW-0804">Transcription</keyword>
<evidence type="ECO:0000256" key="1">
    <source>
        <dbReference type="ARBA" id="ARBA00023015"/>
    </source>
</evidence>